<proteinExistence type="predicted"/>
<dbReference type="AlphaFoldDB" id="A0A3M7TX70"/>
<organism evidence="1 2">
    <name type="scientific">Alteribacter keqinensis</name>
    <dbReference type="NCBI Taxonomy" id="2483800"/>
    <lineage>
        <taxon>Bacteria</taxon>
        <taxon>Bacillati</taxon>
        <taxon>Bacillota</taxon>
        <taxon>Bacilli</taxon>
        <taxon>Bacillales</taxon>
        <taxon>Bacillaceae</taxon>
        <taxon>Alteribacter</taxon>
    </lineage>
</organism>
<sequence length="37" mass="4465">MNLFFTTNRNQTFTVSIKGEDAEYALKEITRFIHYHQ</sequence>
<reference evidence="1 2" key="1">
    <citation type="submission" date="2018-10" db="EMBL/GenBank/DDBJ databases">
        <title>Bacillus Keqinensis sp. nov., a moderately halophilic bacterium isolated from a saline-alkaline lake.</title>
        <authorList>
            <person name="Wang H."/>
        </authorList>
    </citation>
    <scope>NUCLEOTIDE SEQUENCE [LARGE SCALE GENOMIC DNA]</scope>
    <source>
        <strain evidence="1 2">KQ-3</strain>
    </source>
</reference>
<protein>
    <submittedName>
        <fullName evidence="1">HPr family phosphocarrier protein</fullName>
    </submittedName>
</protein>
<dbReference type="EMBL" id="RHIB01000001">
    <property type="protein sequence ID" value="RNA69374.1"/>
    <property type="molecule type" value="Genomic_DNA"/>
</dbReference>
<comment type="caution">
    <text evidence="1">The sequence shown here is derived from an EMBL/GenBank/DDBJ whole genome shotgun (WGS) entry which is preliminary data.</text>
</comment>
<name>A0A3M7TX70_9BACI</name>
<keyword evidence="2" id="KW-1185">Reference proteome</keyword>
<accession>A0A3M7TX70</accession>
<dbReference type="OrthoDB" id="2888479at2"/>
<evidence type="ECO:0000313" key="1">
    <source>
        <dbReference type="EMBL" id="RNA69374.1"/>
    </source>
</evidence>
<dbReference type="Proteomes" id="UP000278746">
    <property type="component" value="Unassembled WGS sequence"/>
</dbReference>
<evidence type="ECO:0000313" key="2">
    <source>
        <dbReference type="Proteomes" id="UP000278746"/>
    </source>
</evidence>
<gene>
    <name evidence="1" type="ORF">EBO34_05390</name>
</gene>